<dbReference type="SUPFAM" id="SSF51735">
    <property type="entry name" value="NAD(P)-binding Rossmann-fold domains"/>
    <property type="match status" value="1"/>
</dbReference>
<feature type="domain" description="NAD-dependent epimerase/dehydratase" evidence="11">
    <location>
        <begin position="3"/>
        <end position="252"/>
    </location>
</feature>
<evidence type="ECO:0000256" key="5">
    <source>
        <dbReference type="ARBA" id="ARBA00013189"/>
    </source>
</evidence>
<dbReference type="GO" id="GO:0003978">
    <property type="term" value="F:UDP-glucose 4-epimerase activity"/>
    <property type="evidence" value="ECO:0007669"/>
    <property type="project" value="UniProtKB-UniRule"/>
</dbReference>
<dbReference type="NCBIfam" id="TIGR01179">
    <property type="entry name" value="galE"/>
    <property type="match status" value="1"/>
</dbReference>
<evidence type="ECO:0000256" key="3">
    <source>
        <dbReference type="ARBA" id="ARBA00004947"/>
    </source>
</evidence>
<comment type="caution">
    <text evidence="12">The sequence shown here is derived from an EMBL/GenBank/DDBJ whole genome shotgun (WGS) entry which is preliminary data.</text>
</comment>
<comment type="cofactor">
    <cofactor evidence="2 10">
        <name>NAD(+)</name>
        <dbReference type="ChEBI" id="CHEBI:57540"/>
    </cofactor>
</comment>
<dbReference type="RefSeq" id="WP_154511756.1">
    <property type="nucleotide sequence ID" value="NZ_VUMH01000010.1"/>
</dbReference>
<dbReference type="PANTHER" id="PTHR43725:SF53">
    <property type="entry name" value="UDP-ARABINOSE 4-EPIMERASE 1"/>
    <property type="match status" value="1"/>
</dbReference>
<dbReference type="InterPro" id="IPR036291">
    <property type="entry name" value="NAD(P)-bd_dom_sf"/>
</dbReference>
<evidence type="ECO:0000256" key="1">
    <source>
        <dbReference type="ARBA" id="ARBA00000083"/>
    </source>
</evidence>
<dbReference type="Gene3D" id="3.90.25.10">
    <property type="entry name" value="UDP-galactose 4-epimerase, domain 1"/>
    <property type="match status" value="1"/>
</dbReference>
<keyword evidence="9 10" id="KW-0119">Carbohydrate metabolism</keyword>
<comment type="catalytic activity">
    <reaction evidence="1 10">
        <text>UDP-alpha-D-glucose = UDP-alpha-D-galactose</text>
        <dbReference type="Rhea" id="RHEA:22168"/>
        <dbReference type="ChEBI" id="CHEBI:58885"/>
        <dbReference type="ChEBI" id="CHEBI:66914"/>
        <dbReference type="EC" id="5.1.3.2"/>
    </reaction>
</comment>
<comment type="similarity">
    <text evidence="4 10">Belongs to the NAD(P)-dependent epimerase/dehydratase family.</text>
</comment>
<comment type="pathway">
    <text evidence="3 10">Carbohydrate metabolism; galactose metabolism.</text>
</comment>
<gene>
    <name evidence="12" type="primary">galE</name>
    <name evidence="12" type="ORF">FYJ44_10200</name>
</gene>
<dbReference type="GO" id="GO:0033499">
    <property type="term" value="P:galactose catabolic process via UDP-galactose, Leloir pathway"/>
    <property type="evidence" value="ECO:0007669"/>
    <property type="project" value="TreeGrafter"/>
</dbReference>
<dbReference type="Gene3D" id="3.40.50.720">
    <property type="entry name" value="NAD(P)-binding Rossmann-like Domain"/>
    <property type="match status" value="1"/>
</dbReference>
<dbReference type="InterPro" id="IPR001509">
    <property type="entry name" value="Epimerase_deHydtase"/>
</dbReference>
<keyword evidence="7 10" id="KW-0520">NAD</keyword>
<evidence type="ECO:0000256" key="8">
    <source>
        <dbReference type="ARBA" id="ARBA00023235"/>
    </source>
</evidence>
<keyword evidence="13" id="KW-1185">Reference proteome</keyword>
<evidence type="ECO:0000256" key="10">
    <source>
        <dbReference type="RuleBase" id="RU366046"/>
    </source>
</evidence>
<dbReference type="EMBL" id="VUMH01000010">
    <property type="protein sequence ID" value="MSS28396.1"/>
    <property type="molecule type" value="Genomic_DNA"/>
</dbReference>
<accession>A0A6L5XML3</accession>
<sequence>MSILVCGGAGYIGSHNVRALLARGEEPVVIDNFLTGHRQAVPGGVRLYQGDIRDSAALDRVFAENSIEAVLHFAASSLVGESMEKPLPYFNNNVHGMQTLLEAMLRHDVDKIVFSSTAAVYGEPESVPISEDAPTRPTNPYGESKLMMERIMDWAGRAHGMRSVVLRYFNVAGALPGGEIGEDHRPESHLIPLILQVPLGQRPHITVFGEDYPTPDGTCVRDYLDVMDLADAHMRALDHLRRGRESVVCNLGNGQGFSVRAMIEAARRVTGHAVPMRAGPRRAGDPARLVASSERARQVLGWEPKVDIEGIIASAWEWHRAHPHGFSD</sequence>
<evidence type="ECO:0000313" key="13">
    <source>
        <dbReference type="Proteomes" id="UP000477488"/>
    </source>
</evidence>
<dbReference type="InterPro" id="IPR005886">
    <property type="entry name" value="UDP_G4E"/>
</dbReference>
<protein>
    <recommendedName>
        <fullName evidence="6 10">UDP-glucose 4-epimerase</fullName>
        <ecNumber evidence="5 10">5.1.3.2</ecNumber>
    </recommendedName>
</protein>
<comment type="subunit">
    <text evidence="10">Homodimer.</text>
</comment>
<evidence type="ECO:0000256" key="4">
    <source>
        <dbReference type="ARBA" id="ARBA00007637"/>
    </source>
</evidence>
<dbReference type="Proteomes" id="UP000477488">
    <property type="component" value="Unassembled WGS sequence"/>
</dbReference>
<proteinExistence type="inferred from homology"/>
<dbReference type="Pfam" id="PF01370">
    <property type="entry name" value="Epimerase"/>
    <property type="match status" value="1"/>
</dbReference>
<name>A0A6L5XML3_9BACT</name>
<dbReference type="UniPathway" id="UPA00214"/>
<reference evidence="12 13" key="1">
    <citation type="submission" date="2019-09" db="EMBL/GenBank/DDBJ databases">
        <title>In-depth cultivation of the pig gut microbiome towards novel bacterial diversity and tailored functional studies.</title>
        <authorList>
            <person name="Wylensek D."/>
            <person name="Hitch T.C.A."/>
            <person name="Clavel T."/>
        </authorList>
    </citation>
    <scope>NUCLEOTIDE SEQUENCE [LARGE SCALE GENOMIC DNA]</scope>
    <source>
        <strain evidence="12 13">PG-178-WT-4</strain>
    </source>
</reference>
<evidence type="ECO:0000256" key="2">
    <source>
        <dbReference type="ARBA" id="ARBA00001911"/>
    </source>
</evidence>
<dbReference type="EC" id="5.1.3.2" evidence="5 10"/>
<dbReference type="CDD" id="cd05247">
    <property type="entry name" value="UDP_G4E_1_SDR_e"/>
    <property type="match status" value="1"/>
</dbReference>
<organism evidence="12 13">
    <name type="scientific">Desulfovibrio porci</name>
    <dbReference type="NCBI Taxonomy" id="2605782"/>
    <lineage>
        <taxon>Bacteria</taxon>
        <taxon>Pseudomonadati</taxon>
        <taxon>Thermodesulfobacteriota</taxon>
        <taxon>Desulfovibrionia</taxon>
        <taxon>Desulfovibrionales</taxon>
        <taxon>Desulfovibrionaceae</taxon>
        <taxon>Desulfovibrio</taxon>
    </lineage>
</organism>
<keyword evidence="8 10" id="KW-0413">Isomerase</keyword>
<evidence type="ECO:0000256" key="9">
    <source>
        <dbReference type="ARBA" id="ARBA00023277"/>
    </source>
</evidence>
<evidence type="ECO:0000259" key="11">
    <source>
        <dbReference type="Pfam" id="PF01370"/>
    </source>
</evidence>
<dbReference type="PANTHER" id="PTHR43725">
    <property type="entry name" value="UDP-GLUCOSE 4-EPIMERASE"/>
    <property type="match status" value="1"/>
</dbReference>
<evidence type="ECO:0000256" key="7">
    <source>
        <dbReference type="ARBA" id="ARBA00023027"/>
    </source>
</evidence>
<evidence type="ECO:0000313" key="12">
    <source>
        <dbReference type="EMBL" id="MSS28396.1"/>
    </source>
</evidence>
<evidence type="ECO:0000256" key="6">
    <source>
        <dbReference type="ARBA" id="ARBA00018569"/>
    </source>
</evidence>
<dbReference type="AlphaFoldDB" id="A0A6L5XML3"/>